<comment type="caution">
    <text evidence="1">The sequence shown here is derived from an EMBL/GenBank/DDBJ whole genome shotgun (WGS) entry which is preliminary data.</text>
</comment>
<dbReference type="InterPro" id="IPR008861">
    <property type="entry name" value="GpX-like"/>
</dbReference>
<gene>
    <name evidence="1" type="ORF">GGD88_003591</name>
</gene>
<dbReference type="Proteomes" id="UP000555728">
    <property type="component" value="Unassembled WGS sequence"/>
</dbReference>
<proteinExistence type="predicted"/>
<dbReference type="AlphaFoldDB" id="A0A7W6WMJ7"/>
<keyword evidence="2" id="KW-1185">Reference proteome</keyword>
<evidence type="ECO:0000313" key="2">
    <source>
        <dbReference type="Proteomes" id="UP000555728"/>
    </source>
</evidence>
<reference evidence="1 2" key="1">
    <citation type="submission" date="2020-08" db="EMBL/GenBank/DDBJ databases">
        <title>Genome sequencing of Purple Non-Sulfur Bacteria from various extreme environments.</title>
        <authorList>
            <person name="Mayer M."/>
        </authorList>
    </citation>
    <scope>NUCLEOTIDE SEQUENCE [LARGE SCALE GENOMIC DNA]</scope>
    <source>
        <strain evidence="1 2">JA135</strain>
    </source>
</reference>
<evidence type="ECO:0000313" key="1">
    <source>
        <dbReference type="EMBL" id="MBB4287833.1"/>
    </source>
</evidence>
<dbReference type="EMBL" id="JACIGI010000056">
    <property type="protein sequence ID" value="MBB4287833.1"/>
    <property type="molecule type" value="Genomic_DNA"/>
</dbReference>
<dbReference type="Pfam" id="PF05489">
    <property type="entry name" value="Phage_tail_X"/>
    <property type="match status" value="1"/>
</dbReference>
<name>A0A7W6WMJ7_9PROT</name>
<protein>
    <submittedName>
        <fullName evidence="1">Phage tail protein X</fullName>
    </submittedName>
</protein>
<accession>A0A7W6WMJ7</accession>
<organism evidence="1 2">
    <name type="scientific">Roseospira goensis</name>
    <dbReference type="NCBI Taxonomy" id="391922"/>
    <lineage>
        <taxon>Bacteria</taxon>
        <taxon>Pseudomonadati</taxon>
        <taxon>Pseudomonadota</taxon>
        <taxon>Alphaproteobacteria</taxon>
        <taxon>Rhodospirillales</taxon>
        <taxon>Rhodospirillaceae</taxon>
        <taxon>Roseospira</taxon>
    </lineage>
</organism>
<dbReference type="RefSeq" id="WP_184437973.1">
    <property type="nucleotide sequence ID" value="NZ_JACIGI010000056.1"/>
</dbReference>
<sequence>MIGAPLQGLVRRGDGSATYTTFDGDMLDHLCWRHYGQEWDMVEAVLDANPGLAALGPVLPAGVTITLPYRPSPASPPTVDVVRLFD</sequence>